<dbReference type="PROSITE" id="PS00062">
    <property type="entry name" value="ALDOKETO_REDUCTASE_2"/>
    <property type="match status" value="1"/>
</dbReference>
<dbReference type="GeneID" id="38776354"/>
<dbReference type="FunFam" id="3.20.20.100:FF:000002">
    <property type="entry name" value="2,5-diketo-D-gluconic acid reductase A"/>
    <property type="match status" value="1"/>
</dbReference>
<evidence type="ECO:0000313" key="6">
    <source>
        <dbReference type="EMBL" id="GBE79437.1"/>
    </source>
</evidence>
<dbReference type="InterPro" id="IPR036815">
    <property type="entry name" value="14-3-3_dom_sf"/>
</dbReference>
<evidence type="ECO:0000256" key="2">
    <source>
        <dbReference type="ARBA" id="ARBA00007905"/>
    </source>
</evidence>
<protein>
    <recommendedName>
        <fullName evidence="5">14-3-3 domain-containing protein</fullName>
    </recommendedName>
</protein>
<dbReference type="RefSeq" id="XP_027610350.1">
    <property type="nucleotide sequence ID" value="XM_027754549.1"/>
</dbReference>
<dbReference type="STRING" id="139825.A0A401GBB1"/>
<evidence type="ECO:0000256" key="1">
    <source>
        <dbReference type="ARBA" id="ARBA00006141"/>
    </source>
</evidence>
<comment type="similarity">
    <text evidence="2">Belongs to the aldo/keto reductase family.</text>
</comment>
<dbReference type="InterPro" id="IPR036812">
    <property type="entry name" value="NAD(P)_OxRdtase_dom_sf"/>
</dbReference>
<dbReference type="InParanoid" id="A0A401GBB1"/>
<comment type="similarity">
    <text evidence="1">Belongs to the 14-3-3 family.</text>
</comment>
<dbReference type="Proteomes" id="UP000287166">
    <property type="component" value="Unassembled WGS sequence"/>
</dbReference>
<dbReference type="AlphaFoldDB" id="A0A401GBB1"/>
<dbReference type="InterPro" id="IPR023210">
    <property type="entry name" value="NADP_OxRdtase_dom"/>
</dbReference>
<organism evidence="6 7">
    <name type="scientific">Sparassis crispa</name>
    <dbReference type="NCBI Taxonomy" id="139825"/>
    <lineage>
        <taxon>Eukaryota</taxon>
        <taxon>Fungi</taxon>
        <taxon>Dikarya</taxon>
        <taxon>Basidiomycota</taxon>
        <taxon>Agaricomycotina</taxon>
        <taxon>Agaricomycetes</taxon>
        <taxon>Polyporales</taxon>
        <taxon>Sparassidaceae</taxon>
        <taxon>Sparassis</taxon>
    </lineage>
</organism>
<dbReference type="Pfam" id="PF00248">
    <property type="entry name" value="Aldo_ket_red"/>
    <property type="match status" value="1"/>
</dbReference>
<name>A0A401GBB1_9APHY</name>
<gene>
    <name evidence="6" type="ORF">SCP_0206350</name>
</gene>
<evidence type="ECO:0000313" key="7">
    <source>
        <dbReference type="Proteomes" id="UP000287166"/>
    </source>
</evidence>
<dbReference type="OrthoDB" id="416253at2759"/>
<dbReference type="PRINTS" id="PR00305">
    <property type="entry name" value="1433ZETA"/>
</dbReference>
<evidence type="ECO:0000259" key="5">
    <source>
        <dbReference type="SMART" id="SM00101"/>
    </source>
</evidence>
<dbReference type="InterPro" id="IPR020471">
    <property type="entry name" value="AKR"/>
</dbReference>
<keyword evidence="7" id="KW-1185">Reference proteome</keyword>
<dbReference type="Pfam" id="PF00244">
    <property type="entry name" value="14-3-3"/>
    <property type="match status" value="1"/>
</dbReference>
<dbReference type="PANTHER" id="PTHR43827:SF3">
    <property type="entry name" value="NADP-DEPENDENT OXIDOREDUCTASE DOMAIN-CONTAINING PROTEIN"/>
    <property type="match status" value="1"/>
</dbReference>
<dbReference type="GO" id="GO:0016616">
    <property type="term" value="F:oxidoreductase activity, acting on the CH-OH group of donors, NAD or NADP as acceptor"/>
    <property type="evidence" value="ECO:0007669"/>
    <property type="project" value="UniProtKB-ARBA"/>
</dbReference>
<reference evidence="6 7" key="1">
    <citation type="journal article" date="2018" name="Sci. Rep.">
        <title>Genome sequence of the cauliflower mushroom Sparassis crispa (Hanabiratake) and its association with beneficial usage.</title>
        <authorList>
            <person name="Kiyama R."/>
            <person name="Furutani Y."/>
            <person name="Kawaguchi K."/>
            <person name="Nakanishi T."/>
        </authorList>
    </citation>
    <scope>NUCLEOTIDE SEQUENCE [LARGE SCALE GENOMIC DNA]</scope>
</reference>
<dbReference type="EMBL" id="BFAD01000002">
    <property type="protein sequence ID" value="GBE79437.1"/>
    <property type="molecule type" value="Genomic_DNA"/>
</dbReference>
<keyword evidence="3" id="KW-0521">NADP</keyword>
<feature type="domain" description="14-3-3" evidence="5">
    <location>
        <begin position="332"/>
        <end position="568"/>
    </location>
</feature>
<dbReference type="InterPro" id="IPR018170">
    <property type="entry name" value="Aldo/ket_reductase_CS"/>
</dbReference>
<dbReference type="SUPFAM" id="SSF48445">
    <property type="entry name" value="14-3-3 protein"/>
    <property type="match status" value="1"/>
</dbReference>
<accession>A0A401GBB1</accession>
<dbReference type="PANTHER" id="PTHR43827">
    <property type="entry name" value="2,5-DIKETO-D-GLUCONIC ACID REDUCTASE"/>
    <property type="match status" value="1"/>
</dbReference>
<dbReference type="Gene3D" id="3.20.20.100">
    <property type="entry name" value="NADP-dependent oxidoreductase domain"/>
    <property type="match status" value="1"/>
</dbReference>
<dbReference type="SMART" id="SM00101">
    <property type="entry name" value="14_3_3"/>
    <property type="match status" value="1"/>
</dbReference>
<keyword evidence="4" id="KW-0560">Oxidoreductase</keyword>
<dbReference type="CDD" id="cd08774">
    <property type="entry name" value="14-3-3"/>
    <property type="match status" value="1"/>
</dbReference>
<proteinExistence type="inferred from homology"/>
<dbReference type="CDD" id="cd19071">
    <property type="entry name" value="AKR_AKR1-5-like"/>
    <property type="match status" value="1"/>
</dbReference>
<dbReference type="SUPFAM" id="SSF51430">
    <property type="entry name" value="NAD(P)-linked oxidoreductase"/>
    <property type="match status" value="1"/>
</dbReference>
<dbReference type="InterPro" id="IPR023410">
    <property type="entry name" value="14-3-3_domain"/>
</dbReference>
<comment type="caution">
    <text evidence="6">The sequence shown here is derived from an EMBL/GenBank/DDBJ whole genome shotgun (WGS) entry which is preliminary data.</text>
</comment>
<dbReference type="InterPro" id="IPR000308">
    <property type="entry name" value="14-3-3"/>
</dbReference>
<evidence type="ECO:0000256" key="3">
    <source>
        <dbReference type="ARBA" id="ARBA00022857"/>
    </source>
</evidence>
<evidence type="ECO:0000256" key="4">
    <source>
        <dbReference type="ARBA" id="ARBA00023002"/>
    </source>
</evidence>
<sequence length="568" mass="63563">MSSVPYFKLNTGALMPAVGLGGWSGVTKEQRAEATAWMLTALESGYKLIDTAWGYGTEQYVREAIKQSGIPRENIWITTKLPWNHPGLRAVEESLRDSLNKLGTEYVDLYLLHWPQVIDWPDEDPEYDGPFAIRDSPTFNETWAGMEKVYAAGKAKAIGVSNFSVKNLEKLLTTAKVVPAVNQVELHPYLAQSELKAYCDVKGIVLTAYTPTGYATVRSDPLIVELAENYKVTPGQVVLAWHVARGVSVVPKSSNAKRQRDNINLSTLDPEDIKRINGLDRNERLCNKPDEKGLVSGWTMEQMGWPIWYKSVLRFTHDPTDTSAIMNVTLSRLDSLYLAKVADQAERYHDVIAQLKTVISANDAQLTVDERNLLSIAYKNITSSHRGSWRTIDTLQKHARGGLAKHVALMLVEKERIEQDLADICRDAVDLLEQILIPAANSGEEKVFYCKMKGDYYRYLAEISHQELHEQYSASSLEAYKSAYGHALGTLEPVHPTRLGLALNFAVYYHDIVESPERACFIAKHAFDEAIAVASDPSYSGPSLEDTLVILQLLRDDLLLWSGEISTE</sequence>
<dbReference type="Gene3D" id="1.20.190.20">
    <property type="entry name" value="14-3-3 domain"/>
    <property type="match status" value="1"/>
</dbReference>